<dbReference type="CDD" id="cd05379">
    <property type="entry name" value="CAP_bacterial"/>
    <property type="match status" value="1"/>
</dbReference>
<dbReference type="Pfam" id="PF02368">
    <property type="entry name" value="Big_2"/>
    <property type="match status" value="1"/>
</dbReference>
<dbReference type="EMBL" id="DVMU01000020">
    <property type="protein sequence ID" value="HIU33097.1"/>
    <property type="molecule type" value="Genomic_DNA"/>
</dbReference>
<dbReference type="AlphaFoldDB" id="A0A9D1IBF7"/>
<protein>
    <submittedName>
        <fullName evidence="3">Ig-like domain-containing protein</fullName>
    </submittedName>
</protein>
<gene>
    <name evidence="3" type="ORF">IAB02_00910</name>
</gene>
<dbReference type="Pfam" id="PF00188">
    <property type="entry name" value="CAP"/>
    <property type="match status" value="1"/>
</dbReference>
<name>A0A9D1IBF7_9FIRM</name>
<dbReference type="InterPro" id="IPR014044">
    <property type="entry name" value="CAP_dom"/>
</dbReference>
<feature type="domain" description="BIG2" evidence="2">
    <location>
        <begin position="317"/>
        <end position="393"/>
    </location>
</feature>
<evidence type="ECO:0000313" key="3">
    <source>
        <dbReference type="EMBL" id="HIU33097.1"/>
    </source>
</evidence>
<dbReference type="InterPro" id="IPR003343">
    <property type="entry name" value="Big_2"/>
</dbReference>
<reference evidence="3" key="1">
    <citation type="submission" date="2020-10" db="EMBL/GenBank/DDBJ databases">
        <authorList>
            <person name="Gilroy R."/>
        </authorList>
    </citation>
    <scope>NUCLEOTIDE SEQUENCE</scope>
    <source>
        <strain evidence="3">ChiHcec3-11533</strain>
    </source>
</reference>
<sequence>MRFRFICILLAALLIAACPAQAAEGHTREEVRSRFAALGQAPEGSAYEVLPSVAAPYAEGSVREEVLEDAVNYLNFLRWLADLPPVSLDKDLTFIAQSGATLLAANGQISHQPEKPEDMPEDFYERASYAAASSNLASLNWMREEILRDAIEFFATDPGENNLPVLGHRRWILNPEMGYTGLGLASSEEGISFVAMYAHDLQGTPGEWTYVAWPAAGAFPAELMEEGMAWSIVLNPQTEIGDLRITLRELSSDRTWSFPGDGFFTVDTGAYGAGPCIIFRPEGEMEYRQNQRFLVQVEGLDIEISYAVDLISLYPISVVSVELSQTSAELVAGESLSLQANVVPDWADHTDVVWNSSDPSVATVDQSGLIQALSPGSCRISATAEGEISDSCLLTVS</sequence>
<dbReference type="InterPro" id="IPR035940">
    <property type="entry name" value="CAP_sf"/>
</dbReference>
<keyword evidence="1" id="KW-0732">Signal</keyword>
<dbReference type="Proteomes" id="UP000824072">
    <property type="component" value="Unassembled WGS sequence"/>
</dbReference>
<evidence type="ECO:0000259" key="2">
    <source>
        <dbReference type="SMART" id="SM00635"/>
    </source>
</evidence>
<dbReference type="SUPFAM" id="SSF49373">
    <property type="entry name" value="Invasin/intimin cell-adhesion fragments"/>
    <property type="match status" value="1"/>
</dbReference>
<feature type="chain" id="PRO_5039424276" evidence="1">
    <location>
        <begin position="23"/>
        <end position="397"/>
    </location>
</feature>
<dbReference type="SMART" id="SM00635">
    <property type="entry name" value="BID_2"/>
    <property type="match status" value="1"/>
</dbReference>
<reference evidence="3" key="2">
    <citation type="journal article" date="2021" name="PeerJ">
        <title>Extensive microbial diversity within the chicken gut microbiome revealed by metagenomics and culture.</title>
        <authorList>
            <person name="Gilroy R."/>
            <person name="Ravi A."/>
            <person name="Getino M."/>
            <person name="Pursley I."/>
            <person name="Horton D.L."/>
            <person name="Alikhan N.F."/>
            <person name="Baker D."/>
            <person name="Gharbi K."/>
            <person name="Hall N."/>
            <person name="Watson M."/>
            <person name="Adriaenssens E.M."/>
            <person name="Foster-Nyarko E."/>
            <person name="Jarju S."/>
            <person name="Secka A."/>
            <person name="Antonio M."/>
            <person name="Oren A."/>
            <person name="Chaudhuri R.R."/>
            <person name="La Ragione R."/>
            <person name="Hildebrand F."/>
            <person name="Pallen M.J."/>
        </authorList>
    </citation>
    <scope>NUCLEOTIDE SEQUENCE</scope>
    <source>
        <strain evidence="3">ChiHcec3-11533</strain>
    </source>
</reference>
<dbReference type="Gene3D" id="3.40.33.10">
    <property type="entry name" value="CAP"/>
    <property type="match status" value="1"/>
</dbReference>
<dbReference type="SUPFAM" id="SSF55797">
    <property type="entry name" value="PR-1-like"/>
    <property type="match status" value="1"/>
</dbReference>
<comment type="caution">
    <text evidence="3">The sequence shown here is derived from an EMBL/GenBank/DDBJ whole genome shotgun (WGS) entry which is preliminary data.</text>
</comment>
<feature type="signal peptide" evidence="1">
    <location>
        <begin position="1"/>
        <end position="22"/>
    </location>
</feature>
<dbReference type="InterPro" id="IPR008964">
    <property type="entry name" value="Invasin/intimin_cell_adhesion"/>
</dbReference>
<proteinExistence type="predicted"/>
<evidence type="ECO:0000313" key="4">
    <source>
        <dbReference type="Proteomes" id="UP000824072"/>
    </source>
</evidence>
<accession>A0A9D1IBF7</accession>
<dbReference type="Gene3D" id="2.60.40.1080">
    <property type="match status" value="1"/>
</dbReference>
<dbReference type="PROSITE" id="PS51257">
    <property type="entry name" value="PROKAR_LIPOPROTEIN"/>
    <property type="match status" value="1"/>
</dbReference>
<organism evidence="3 4">
    <name type="scientific">Candidatus Pullichristensenella excrementigallinarum</name>
    <dbReference type="NCBI Taxonomy" id="2840907"/>
    <lineage>
        <taxon>Bacteria</taxon>
        <taxon>Bacillati</taxon>
        <taxon>Bacillota</taxon>
        <taxon>Clostridia</taxon>
        <taxon>Candidatus Pullichristensenella</taxon>
    </lineage>
</organism>
<evidence type="ECO:0000256" key="1">
    <source>
        <dbReference type="SAM" id="SignalP"/>
    </source>
</evidence>